<accession>N1PU87</accession>
<dbReference type="HOGENOM" id="CLU_590552_0_0_1"/>
<organism evidence="2 3">
    <name type="scientific">Dothistroma septosporum (strain NZE10 / CBS 128990)</name>
    <name type="common">Red band needle blight fungus</name>
    <name type="synonym">Mycosphaerella pini</name>
    <dbReference type="NCBI Taxonomy" id="675120"/>
    <lineage>
        <taxon>Eukaryota</taxon>
        <taxon>Fungi</taxon>
        <taxon>Dikarya</taxon>
        <taxon>Ascomycota</taxon>
        <taxon>Pezizomycotina</taxon>
        <taxon>Dothideomycetes</taxon>
        <taxon>Dothideomycetidae</taxon>
        <taxon>Mycosphaerellales</taxon>
        <taxon>Mycosphaerellaceae</taxon>
        <taxon>Dothistroma</taxon>
    </lineage>
</organism>
<keyword evidence="3" id="KW-1185">Reference proteome</keyword>
<name>N1PU87_DOTSN</name>
<evidence type="ECO:0000313" key="2">
    <source>
        <dbReference type="EMBL" id="EME45920.1"/>
    </source>
</evidence>
<feature type="region of interest" description="Disordered" evidence="1">
    <location>
        <begin position="429"/>
        <end position="456"/>
    </location>
</feature>
<feature type="compositionally biased region" description="Polar residues" evidence="1">
    <location>
        <begin position="429"/>
        <end position="448"/>
    </location>
</feature>
<dbReference type="AlphaFoldDB" id="N1PU87"/>
<reference evidence="3" key="1">
    <citation type="journal article" date="2012" name="PLoS Genet.">
        <title>The genomes of the fungal plant pathogens Cladosporium fulvum and Dothistroma septosporum reveal adaptation to different hosts and lifestyles but also signatures of common ancestry.</title>
        <authorList>
            <person name="de Wit P.J.G.M."/>
            <person name="van der Burgt A."/>
            <person name="Oekmen B."/>
            <person name="Stergiopoulos I."/>
            <person name="Abd-Elsalam K.A."/>
            <person name="Aerts A.L."/>
            <person name="Bahkali A.H."/>
            <person name="Beenen H.G."/>
            <person name="Chettri P."/>
            <person name="Cox M.P."/>
            <person name="Datema E."/>
            <person name="de Vries R.P."/>
            <person name="Dhillon B."/>
            <person name="Ganley A.R."/>
            <person name="Griffiths S.A."/>
            <person name="Guo Y."/>
            <person name="Hamelin R.C."/>
            <person name="Henrissat B."/>
            <person name="Kabir M.S."/>
            <person name="Jashni M.K."/>
            <person name="Kema G."/>
            <person name="Klaubauf S."/>
            <person name="Lapidus A."/>
            <person name="Levasseur A."/>
            <person name="Lindquist E."/>
            <person name="Mehrabi R."/>
            <person name="Ohm R.A."/>
            <person name="Owen T.J."/>
            <person name="Salamov A."/>
            <person name="Schwelm A."/>
            <person name="Schijlen E."/>
            <person name="Sun H."/>
            <person name="van den Burg H.A."/>
            <person name="van Ham R.C.H.J."/>
            <person name="Zhang S."/>
            <person name="Goodwin S.B."/>
            <person name="Grigoriev I.V."/>
            <person name="Collemare J."/>
            <person name="Bradshaw R.E."/>
        </authorList>
    </citation>
    <scope>NUCLEOTIDE SEQUENCE [LARGE SCALE GENOMIC DNA]</scope>
    <source>
        <strain evidence="3">NZE10 / CBS 128990</strain>
    </source>
</reference>
<proteinExistence type="predicted"/>
<dbReference type="EMBL" id="KB446537">
    <property type="protein sequence ID" value="EME45920.1"/>
    <property type="molecule type" value="Genomic_DNA"/>
</dbReference>
<protein>
    <submittedName>
        <fullName evidence="2">Uncharacterized protein</fullName>
    </submittedName>
</protein>
<reference evidence="2 3" key="2">
    <citation type="journal article" date="2012" name="PLoS Pathog.">
        <title>Diverse lifestyles and strategies of plant pathogenesis encoded in the genomes of eighteen Dothideomycetes fungi.</title>
        <authorList>
            <person name="Ohm R.A."/>
            <person name="Feau N."/>
            <person name="Henrissat B."/>
            <person name="Schoch C.L."/>
            <person name="Horwitz B.A."/>
            <person name="Barry K.W."/>
            <person name="Condon B.J."/>
            <person name="Copeland A.C."/>
            <person name="Dhillon B."/>
            <person name="Glaser F."/>
            <person name="Hesse C.N."/>
            <person name="Kosti I."/>
            <person name="LaButti K."/>
            <person name="Lindquist E.A."/>
            <person name="Lucas S."/>
            <person name="Salamov A.A."/>
            <person name="Bradshaw R.E."/>
            <person name="Ciuffetti L."/>
            <person name="Hamelin R.C."/>
            <person name="Kema G.H.J."/>
            <person name="Lawrence C."/>
            <person name="Scott J.A."/>
            <person name="Spatafora J.W."/>
            <person name="Turgeon B.G."/>
            <person name="de Wit P.J.G.M."/>
            <person name="Zhong S."/>
            <person name="Goodwin S.B."/>
            <person name="Grigoriev I.V."/>
        </authorList>
    </citation>
    <scope>NUCLEOTIDE SEQUENCE [LARGE SCALE GENOMIC DNA]</scope>
    <source>
        <strain evidence="3">NZE10 / CBS 128990</strain>
    </source>
</reference>
<dbReference type="Proteomes" id="UP000016933">
    <property type="component" value="Unassembled WGS sequence"/>
</dbReference>
<evidence type="ECO:0000256" key="1">
    <source>
        <dbReference type="SAM" id="MobiDB-lite"/>
    </source>
</evidence>
<evidence type="ECO:0000313" key="3">
    <source>
        <dbReference type="Proteomes" id="UP000016933"/>
    </source>
</evidence>
<gene>
    <name evidence="2" type="ORF">DOTSEDRAFT_78370</name>
</gene>
<sequence length="463" mass="52276">MEELQHEVQALRAEVATLRTEVYKLRYSIAHEINEDSESGISKTTFSQAEQAPSEGAWPVSTKTWRLRHPRFTYLHIVMKPLFREILLVPRKEPSPLDLQALRAAAEHTRAVKFDQVYVERDAAWTRSSEIADSWASTSARQVGMHTKSSNVLRPYQLHVQSGAHRNFFVEALKLLTRVHSITTTCEASNYHCVAFPPADQTFALAMECLQRADTRITDLVECCGTLFKQPQESSMPQLRGLRLDDGHLHVQHFATWILRLPQLQDLKIEESISRACCDVGCRSLRPLFDSIRNHPSKMQVTFDPLYVWLKAASENPPPFRPSYHTAIPRHEAVLTPTGDIEMDRGCQAVVDYISKTDSGKPIHADFALLVHRLVTESVINMLNHHHSAQWKHAYFYYSHGRCIGGSTWAIRCGADLCRLNSIPENSAGESFASPQAQNSIPQDTSRPATADRETSACCLVQP</sequence>